<accession>A0A7Y4B397</accession>
<reference evidence="1 2" key="1">
    <citation type="submission" date="2019-09" db="EMBL/GenBank/DDBJ databases">
        <title>Draft genome sequencing and comparative genomics of hatchery-associated Vibrios.</title>
        <authorList>
            <person name="Kehlet-Delgado H."/>
            <person name="Mueller R.S."/>
        </authorList>
    </citation>
    <scope>NUCLEOTIDE SEQUENCE [LARGE SCALE GENOMIC DNA]</scope>
    <source>
        <strain evidence="1 2">081416A</strain>
    </source>
</reference>
<evidence type="ECO:0000313" key="1">
    <source>
        <dbReference type="EMBL" id="NOI09905.1"/>
    </source>
</evidence>
<comment type="caution">
    <text evidence="1">The sequence shown here is derived from an EMBL/GenBank/DDBJ whole genome shotgun (WGS) entry which is preliminary data.</text>
</comment>
<dbReference type="Proteomes" id="UP000532247">
    <property type="component" value="Unassembled WGS sequence"/>
</dbReference>
<evidence type="ECO:0000313" key="2">
    <source>
        <dbReference type="Proteomes" id="UP000532247"/>
    </source>
</evidence>
<dbReference type="AlphaFoldDB" id="A0A7Y4B397"/>
<dbReference type="EMBL" id="VTYF01000007">
    <property type="protein sequence ID" value="NOI09905.1"/>
    <property type="molecule type" value="Genomic_DNA"/>
</dbReference>
<sequence>MVGGIAGEEQFFYQCGFTGPGLTDKSDIAYFIDRHRASLQDGVKNLRIARKWVVIETHALHWSRAGLPPIRFPRHFPDDSMHKITFLDYWNLSMPQ</sequence>
<name>A0A7Y4B397_VIBAL</name>
<proteinExistence type="predicted"/>
<organism evidence="1 2">
    <name type="scientific">Vibrio alginolyticus</name>
    <dbReference type="NCBI Taxonomy" id="663"/>
    <lineage>
        <taxon>Bacteria</taxon>
        <taxon>Pseudomonadati</taxon>
        <taxon>Pseudomonadota</taxon>
        <taxon>Gammaproteobacteria</taxon>
        <taxon>Vibrionales</taxon>
        <taxon>Vibrionaceae</taxon>
        <taxon>Vibrio</taxon>
    </lineage>
</organism>
<protein>
    <submittedName>
        <fullName evidence="1">Uncharacterized protein</fullName>
    </submittedName>
</protein>
<gene>
    <name evidence="1" type="ORF">F0254_13620</name>
</gene>